<protein>
    <submittedName>
        <fullName evidence="1">Uncharacterized protein</fullName>
    </submittedName>
</protein>
<reference evidence="2" key="1">
    <citation type="submission" date="2024-07" db="EMBL/GenBank/DDBJ databases">
        <title>Two chromosome-level genome assemblies of Korean endemic species Abeliophyllum distichum and Forsythia ovata (Oleaceae).</title>
        <authorList>
            <person name="Jang H."/>
        </authorList>
    </citation>
    <scope>NUCLEOTIDE SEQUENCE [LARGE SCALE GENOMIC DNA]</scope>
</reference>
<name>A0ABD1W934_9LAMI</name>
<evidence type="ECO:0000313" key="1">
    <source>
        <dbReference type="EMBL" id="KAL2545283.1"/>
    </source>
</evidence>
<dbReference type="Proteomes" id="UP001604277">
    <property type="component" value="Unassembled WGS sequence"/>
</dbReference>
<dbReference type="AlphaFoldDB" id="A0ABD1W934"/>
<dbReference type="EMBL" id="JBFOLJ010000004">
    <property type="protein sequence ID" value="KAL2545283.1"/>
    <property type="molecule type" value="Genomic_DNA"/>
</dbReference>
<comment type="caution">
    <text evidence="1">The sequence shown here is derived from an EMBL/GenBank/DDBJ whole genome shotgun (WGS) entry which is preliminary data.</text>
</comment>
<proteinExistence type="predicted"/>
<sequence length="118" mass="13387">MELDLNSVLNLVGYINRTSRGCSKVVDVRNKQNNGAEALVDLRVFNVLMNIAWVITLDAALAQSVKMRQEDLLEVKKAIDDARGQAWELSKNADTRILKNNTIIKELRGRKRPWLLTP</sequence>
<evidence type="ECO:0000313" key="2">
    <source>
        <dbReference type="Proteomes" id="UP001604277"/>
    </source>
</evidence>
<organism evidence="1 2">
    <name type="scientific">Forsythia ovata</name>
    <dbReference type="NCBI Taxonomy" id="205694"/>
    <lineage>
        <taxon>Eukaryota</taxon>
        <taxon>Viridiplantae</taxon>
        <taxon>Streptophyta</taxon>
        <taxon>Embryophyta</taxon>
        <taxon>Tracheophyta</taxon>
        <taxon>Spermatophyta</taxon>
        <taxon>Magnoliopsida</taxon>
        <taxon>eudicotyledons</taxon>
        <taxon>Gunneridae</taxon>
        <taxon>Pentapetalae</taxon>
        <taxon>asterids</taxon>
        <taxon>lamiids</taxon>
        <taxon>Lamiales</taxon>
        <taxon>Oleaceae</taxon>
        <taxon>Forsythieae</taxon>
        <taxon>Forsythia</taxon>
    </lineage>
</organism>
<gene>
    <name evidence="1" type="ORF">Fot_14516</name>
</gene>
<accession>A0ABD1W934</accession>
<keyword evidence="2" id="KW-1185">Reference proteome</keyword>